<organism evidence="1">
    <name type="scientific">Zea mays</name>
    <name type="common">Maize</name>
    <dbReference type="NCBI Taxonomy" id="4577"/>
    <lineage>
        <taxon>Eukaryota</taxon>
        <taxon>Viridiplantae</taxon>
        <taxon>Streptophyta</taxon>
        <taxon>Embryophyta</taxon>
        <taxon>Tracheophyta</taxon>
        <taxon>Spermatophyta</taxon>
        <taxon>Magnoliopsida</taxon>
        <taxon>Liliopsida</taxon>
        <taxon>Poales</taxon>
        <taxon>Poaceae</taxon>
        <taxon>PACMAD clade</taxon>
        <taxon>Panicoideae</taxon>
        <taxon>Andropogonodae</taxon>
        <taxon>Andropogoneae</taxon>
        <taxon>Tripsacinae</taxon>
        <taxon>Zea</taxon>
    </lineage>
</organism>
<reference evidence="1" key="1">
    <citation type="submission" date="2015-12" db="EMBL/GenBank/DDBJ databases">
        <title>Update maize B73 reference genome by single molecule sequencing technologies.</title>
        <authorList>
            <consortium name="Maize Genome Sequencing Project"/>
            <person name="Ware D."/>
        </authorList>
    </citation>
    <scope>NUCLEOTIDE SEQUENCE</scope>
    <source>
        <tissue evidence="1">Seedling</tissue>
    </source>
</reference>
<dbReference type="AlphaFoldDB" id="A0A1D6PV51"/>
<sequence>MNLFVVTEGSNFLGFVVTFSKINSFVHYNYKIVSQCTARTMFFLNTQKNNVHHGFCYVTMWSSLFGTRGHIFVFALCICSLFIPQFIHFYLVVAGFLLLGRFHLS</sequence>
<dbReference type="EMBL" id="CM000780">
    <property type="protein sequence ID" value="AQK50455.1"/>
    <property type="molecule type" value="Genomic_DNA"/>
</dbReference>
<accession>A0A1D6PV51</accession>
<proteinExistence type="predicted"/>
<name>A0A1D6PV51_MAIZE</name>
<gene>
    <name evidence="1" type="ORF">ZEAMMB73_Zm00001d049469</name>
</gene>
<protein>
    <submittedName>
        <fullName evidence="1">Serine/threonine protein phosphatase 2A 55 kDa regulatory subunit B' delta isoform</fullName>
    </submittedName>
</protein>
<evidence type="ECO:0000313" key="1">
    <source>
        <dbReference type="EMBL" id="AQK50455.1"/>
    </source>
</evidence>